<name>A0ACD3AGV1_9AGAR</name>
<organism evidence="1 2">
    <name type="scientific">Pluteus cervinus</name>
    <dbReference type="NCBI Taxonomy" id="181527"/>
    <lineage>
        <taxon>Eukaryota</taxon>
        <taxon>Fungi</taxon>
        <taxon>Dikarya</taxon>
        <taxon>Basidiomycota</taxon>
        <taxon>Agaricomycotina</taxon>
        <taxon>Agaricomycetes</taxon>
        <taxon>Agaricomycetidae</taxon>
        <taxon>Agaricales</taxon>
        <taxon>Pluteineae</taxon>
        <taxon>Pluteaceae</taxon>
        <taxon>Pluteus</taxon>
    </lineage>
</organism>
<gene>
    <name evidence="1" type="ORF">BDN72DRAFT_962957</name>
</gene>
<evidence type="ECO:0000313" key="2">
    <source>
        <dbReference type="Proteomes" id="UP000308600"/>
    </source>
</evidence>
<keyword evidence="2" id="KW-1185">Reference proteome</keyword>
<dbReference type="EMBL" id="ML208459">
    <property type="protein sequence ID" value="TFK64839.1"/>
    <property type="molecule type" value="Genomic_DNA"/>
</dbReference>
<accession>A0ACD3AGV1</accession>
<protein>
    <submittedName>
        <fullName evidence="1">Uncharacterized protein</fullName>
    </submittedName>
</protein>
<sequence>MSTSGSHHPLHVTMDILPPEIWQEIVEISASSSSRQAAQLSVVSSFFYRCARPILFRIFICRNYPETFVPDATWFEANGKYIRHLLWRQSIQQLPPLLSFCPNIENMAIWVNSNSNVIPALLPALSNLRLRRLSINIYALYSDTPFTIAHAREPMFQNLTHLDVLNSCFTWDLFQGFAELPRLTHITFSDNVADVIIQNLSQKCDGLRVIIVLESLEHETGDTKGFVRETEYFRAGIDDPRVVGLTCEYEGDWELGAEGKDDMWVKAEEIVDKRRAAKSI</sequence>
<dbReference type="Proteomes" id="UP000308600">
    <property type="component" value="Unassembled WGS sequence"/>
</dbReference>
<reference evidence="1 2" key="1">
    <citation type="journal article" date="2019" name="Nat. Ecol. Evol.">
        <title>Megaphylogeny resolves global patterns of mushroom evolution.</title>
        <authorList>
            <person name="Varga T."/>
            <person name="Krizsan K."/>
            <person name="Foldi C."/>
            <person name="Dima B."/>
            <person name="Sanchez-Garcia M."/>
            <person name="Sanchez-Ramirez S."/>
            <person name="Szollosi G.J."/>
            <person name="Szarkandi J.G."/>
            <person name="Papp V."/>
            <person name="Albert L."/>
            <person name="Andreopoulos W."/>
            <person name="Angelini C."/>
            <person name="Antonin V."/>
            <person name="Barry K.W."/>
            <person name="Bougher N.L."/>
            <person name="Buchanan P."/>
            <person name="Buyck B."/>
            <person name="Bense V."/>
            <person name="Catcheside P."/>
            <person name="Chovatia M."/>
            <person name="Cooper J."/>
            <person name="Damon W."/>
            <person name="Desjardin D."/>
            <person name="Finy P."/>
            <person name="Geml J."/>
            <person name="Haridas S."/>
            <person name="Hughes K."/>
            <person name="Justo A."/>
            <person name="Karasinski D."/>
            <person name="Kautmanova I."/>
            <person name="Kiss B."/>
            <person name="Kocsube S."/>
            <person name="Kotiranta H."/>
            <person name="LaButti K.M."/>
            <person name="Lechner B.E."/>
            <person name="Liimatainen K."/>
            <person name="Lipzen A."/>
            <person name="Lukacs Z."/>
            <person name="Mihaltcheva S."/>
            <person name="Morgado L.N."/>
            <person name="Niskanen T."/>
            <person name="Noordeloos M.E."/>
            <person name="Ohm R.A."/>
            <person name="Ortiz-Santana B."/>
            <person name="Ovrebo C."/>
            <person name="Racz N."/>
            <person name="Riley R."/>
            <person name="Savchenko A."/>
            <person name="Shiryaev A."/>
            <person name="Soop K."/>
            <person name="Spirin V."/>
            <person name="Szebenyi C."/>
            <person name="Tomsovsky M."/>
            <person name="Tulloss R.E."/>
            <person name="Uehling J."/>
            <person name="Grigoriev I.V."/>
            <person name="Vagvolgyi C."/>
            <person name="Papp T."/>
            <person name="Martin F.M."/>
            <person name="Miettinen O."/>
            <person name="Hibbett D.S."/>
            <person name="Nagy L.G."/>
        </authorList>
    </citation>
    <scope>NUCLEOTIDE SEQUENCE [LARGE SCALE GENOMIC DNA]</scope>
    <source>
        <strain evidence="1 2">NL-1719</strain>
    </source>
</reference>
<evidence type="ECO:0000313" key="1">
    <source>
        <dbReference type="EMBL" id="TFK64839.1"/>
    </source>
</evidence>
<proteinExistence type="predicted"/>